<dbReference type="InterPro" id="IPR001932">
    <property type="entry name" value="PPM-type_phosphatase-like_dom"/>
</dbReference>
<dbReference type="EMBL" id="JARKIB010000017">
    <property type="protein sequence ID" value="KAJ7769788.1"/>
    <property type="molecule type" value="Genomic_DNA"/>
</dbReference>
<accession>A0AAD7JR43</accession>
<evidence type="ECO:0000313" key="3">
    <source>
        <dbReference type="Proteomes" id="UP001215598"/>
    </source>
</evidence>
<dbReference type="InterPro" id="IPR036457">
    <property type="entry name" value="PPM-type-like_dom_sf"/>
</dbReference>
<evidence type="ECO:0000313" key="2">
    <source>
        <dbReference type="EMBL" id="KAJ7769788.1"/>
    </source>
</evidence>
<dbReference type="Gene3D" id="3.60.40.10">
    <property type="entry name" value="PPM-type phosphatase domain"/>
    <property type="match status" value="1"/>
</dbReference>
<feature type="domain" description="PPM-type phosphatase" evidence="1">
    <location>
        <begin position="37"/>
        <end position="85"/>
    </location>
</feature>
<keyword evidence="3" id="KW-1185">Reference proteome</keyword>
<reference evidence="2" key="1">
    <citation type="submission" date="2023-03" db="EMBL/GenBank/DDBJ databases">
        <title>Massive genome expansion in bonnet fungi (Mycena s.s.) driven by repeated elements and novel gene families across ecological guilds.</title>
        <authorList>
            <consortium name="Lawrence Berkeley National Laboratory"/>
            <person name="Harder C.B."/>
            <person name="Miyauchi S."/>
            <person name="Viragh M."/>
            <person name="Kuo A."/>
            <person name="Thoen E."/>
            <person name="Andreopoulos B."/>
            <person name="Lu D."/>
            <person name="Skrede I."/>
            <person name="Drula E."/>
            <person name="Henrissat B."/>
            <person name="Morin E."/>
            <person name="Kohler A."/>
            <person name="Barry K."/>
            <person name="LaButti K."/>
            <person name="Morin E."/>
            <person name="Salamov A."/>
            <person name="Lipzen A."/>
            <person name="Mereny Z."/>
            <person name="Hegedus B."/>
            <person name="Baldrian P."/>
            <person name="Stursova M."/>
            <person name="Weitz H."/>
            <person name="Taylor A."/>
            <person name="Grigoriev I.V."/>
            <person name="Nagy L.G."/>
            <person name="Martin F."/>
            <person name="Kauserud H."/>
        </authorList>
    </citation>
    <scope>NUCLEOTIDE SEQUENCE</scope>
    <source>
        <strain evidence="2">CBHHK182m</strain>
    </source>
</reference>
<name>A0AAD7JR43_9AGAR</name>
<dbReference type="SUPFAM" id="SSF81606">
    <property type="entry name" value="PP2C-like"/>
    <property type="match status" value="1"/>
</dbReference>
<sequence>MHNPNSCDTESPWLKGWDRCKNMRILSCPRTLNPCCEGWISPPGLVGDEIDISRSFGFYHLMPIVNARPDIVAYDLTDADEFIIMLFINPPLSFSTTLAS</sequence>
<protein>
    <recommendedName>
        <fullName evidence="1">PPM-type phosphatase domain-containing protein</fullName>
    </recommendedName>
</protein>
<proteinExistence type="predicted"/>
<dbReference type="Proteomes" id="UP001215598">
    <property type="component" value="Unassembled WGS sequence"/>
</dbReference>
<evidence type="ECO:0000259" key="1">
    <source>
        <dbReference type="Pfam" id="PF00481"/>
    </source>
</evidence>
<comment type="caution">
    <text evidence="2">The sequence shown here is derived from an EMBL/GenBank/DDBJ whole genome shotgun (WGS) entry which is preliminary data.</text>
</comment>
<gene>
    <name evidence="2" type="ORF">B0H16DRAFT_233877</name>
</gene>
<organism evidence="2 3">
    <name type="scientific">Mycena metata</name>
    <dbReference type="NCBI Taxonomy" id="1033252"/>
    <lineage>
        <taxon>Eukaryota</taxon>
        <taxon>Fungi</taxon>
        <taxon>Dikarya</taxon>
        <taxon>Basidiomycota</taxon>
        <taxon>Agaricomycotina</taxon>
        <taxon>Agaricomycetes</taxon>
        <taxon>Agaricomycetidae</taxon>
        <taxon>Agaricales</taxon>
        <taxon>Marasmiineae</taxon>
        <taxon>Mycenaceae</taxon>
        <taxon>Mycena</taxon>
    </lineage>
</organism>
<dbReference type="Pfam" id="PF00481">
    <property type="entry name" value="PP2C"/>
    <property type="match status" value="1"/>
</dbReference>
<dbReference type="AlphaFoldDB" id="A0AAD7JR43"/>